<keyword evidence="2 5" id="KW-0812">Transmembrane</keyword>
<name>A0A0F0LLP2_9MICO</name>
<comment type="caution">
    <text evidence="7">The sequence shown here is derived from an EMBL/GenBank/DDBJ whole genome shotgun (WGS) entry which is preliminary data.</text>
</comment>
<feature type="transmembrane region" description="Helical" evidence="5">
    <location>
        <begin position="57"/>
        <end position="81"/>
    </location>
</feature>
<keyword evidence="4 5" id="KW-0472">Membrane</keyword>
<keyword evidence="8" id="KW-1185">Reference proteome</keyword>
<dbReference type="RefSeq" id="WP_152642095.1">
    <property type="nucleotide sequence ID" value="NZ_JYIX01000030.1"/>
</dbReference>
<dbReference type="EMBL" id="JYIX01000030">
    <property type="protein sequence ID" value="KJL34068.1"/>
    <property type="molecule type" value="Genomic_DNA"/>
</dbReference>
<evidence type="ECO:0000256" key="5">
    <source>
        <dbReference type="SAM" id="Phobius"/>
    </source>
</evidence>
<dbReference type="GO" id="GO:0016020">
    <property type="term" value="C:membrane"/>
    <property type="evidence" value="ECO:0007669"/>
    <property type="project" value="UniProtKB-SubCell"/>
</dbReference>
<gene>
    <name evidence="7" type="ORF">RS86_01166</name>
</gene>
<evidence type="ECO:0000256" key="3">
    <source>
        <dbReference type="ARBA" id="ARBA00022989"/>
    </source>
</evidence>
<dbReference type="Proteomes" id="UP000033740">
    <property type="component" value="Unassembled WGS sequence"/>
</dbReference>
<evidence type="ECO:0000313" key="7">
    <source>
        <dbReference type="EMBL" id="KJL34068.1"/>
    </source>
</evidence>
<feature type="transmembrane region" description="Helical" evidence="5">
    <location>
        <begin position="88"/>
        <end position="106"/>
    </location>
</feature>
<evidence type="ECO:0000256" key="1">
    <source>
        <dbReference type="ARBA" id="ARBA00004141"/>
    </source>
</evidence>
<evidence type="ECO:0000313" key="8">
    <source>
        <dbReference type="Proteomes" id="UP000033740"/>
    </source>
</evidence>
<dbReference type="InterPro" id="IPR010432">
    <property type="entry name" value="RDD"/>
</dbReference>
<dbReference type="STRING" id="582680.RS86_01166"/>
<evidence type="ECO:0000256" key="4">
    <source>
        <dbReference type="ARBA" id="ARBA00023136"/>
    </source>
</evidence>
<evidence type="ECO:0000256" key="2">
    <source>
        <dbReference type="ARBA" id="ARBA00022692"/>
    </source>
</evidence>
<dbReference type="PATRIC" id="fig|582680.6.peg.1201"/>
<accession>A0A0F0LLP2</accession>
<reference evidence="7 8" key="1">
    <citation type="submission" date="2015-02" db="EMBL/GenBank/DDBJ databases">
        <title>Draft genome sequences of ten Microbacterium spp. with emphasis on heavy metal contaminated environments.</title>
        <authorList>
            <person name="Corretto E."/>
        </authorList>
    </citation>
    <scope>NUCLEOTIDE SEQUENCE [LARGE SCALE GENOMIC DNA]</scope>
    <source>
        <strain evidence="7 8">ARN176</strain>
    </source>
</reference>
<protein>
    <submittedName>
        <fullName evidence="7">RDD family protein</fullName>
    </submittedName>
</protein>
<organism evidence="7 8">
    <name type="scientific">Microbacterium azadirachtae</name>
    <dbReference type="NCBI Taxonomy" id="582680"/>
    <lineage>
        <taxon>Bacteria</taxon>
        <taxon>Bacillati</taxon>
        <taxon>Actinomycetota</taxon>
        <taxon>Actinomycetes</taxon>
        <taxon>Micrococcales</taxon>
        <taxon>Microbacteriaceae</taxon>
        <taxon>Microbacterium</taxon>
    </lineage>
</organism>
<feature type="domain" description="RDD" evidence="6">
    <location>
        <begin position="57"/>
        <end position="150"/>
    </location>
</feature>
<keyword evidence="3 5" id="KW-1133">Transmembrane helix</keyword>
<feature type="transmembrane region" description="Helical" evidence="5">
    <location>
        <begin position="139"/>
        <end position="158"/>
    </location>
</feature>
<sequence length="185" mass="19428">MTEDMPRPGAIAPADRRAALADVRAGLASELGTAVAKRVRAFEDGTLYVDSTMSGAFLAWLVDSVLLYAVAVAVAIIYGAASDDPDRAVGAVVIGLALIVVLPFGYGCAFRDGRALGGLLTGTQVVRMRDGSPVGLAKAGWAMLIRAVFLPFLFWAAIDGVGQVRVSIDRAATARLRRGRITRLP</sequence>
<proteinExistence type="predicted"/>
<evidence type="ECO:0000259" key="6">
    <source>
        <dbReference type="Pfam" id="PF06271"/>
    </source>
</evidence>
<dbReference type="AlphaFoldDB" id="A0A0F0LLP2"/>
<comment type="subcellular location">
    <subcellularLocation>
        <location evidence="1">Membrane</location>
        <topology evidence="1">Multi-pass membrane protein</topology>
    </subcellularLocation>
</comment>
<dbReference type="Pfam" id="PF06271">
    <property type="entry name" value="RDD"/>
    <property type="match status" value="1"/>
</dbReference>